<name>A0AAN7RG75_TRANT</name>
<feature type="compositionally biased region" description="Low complexity" evidence="1">
    <location>
        <begin position="29"/>
        <end position="41"/>
    </location>
</feature>
<feature type="compositionally biased region" description="Basic and acidic residues" evidence="1">
    <location>
        <begin position="114"/>
        <end position="125"/>
    </location>
</feature>
<sequence length="167" mass="18301">MKVKGAEEKGTVKEKAVEAKATVGEEKCGGSSEYKYSSKSEALSEEDGVKLVLEDGLEEKKPEEETKTLEEKKPREEMKTQTQTLEEETKTLEEKKPVEERSTLKENVGGELQVAKEDNPTEGDAKVAVPSSSIDEEKAHDASVQDEKKTVQKVVQTGSAAADQKTE</sequence>
<feature type="compositionally biased region" description="Basic and acidic residues" evidence="1">
    <location>
        <begin position="87"/>
        <end position="104"/>
    </location>
</feature>
<gene>
    <name evidence="2" type="ORF">SAY86_028229</name>
</gene>
<evidence type="ECO:0000313" key="3">
    <source>
        <dbReference type="Proteomes" id="UP001346149"/>
    </source>
</evidence>
<proteinExistence type="predicted"/>
<comment type="caution">
    <text evidence="2">The sequence shown here is derived from an EMBL/GenBank/DDBJ whole genome shotgun (WGS) entry which is preliminary data.</text>
</comment>
<evidence type="ECO:0000313" key="2">
    <source>
        <dbReference type="EMBL" id="KAK4795903.1"/>
    </source>
</evidence>
<organism evidence="2 3">
    <name type="scientific">Trapa natans</name>
    <name type="common">Water chestnut</name>
    <dbReference type="NCBI Taxonomy" id="22666"/>
    <lineage>
        <taxon>Eukaryota</taxon>
        <taxon>Viridiplantae</taxon>
        <taxon>Streptophyta</taxon>
        <taxon>Embryophyta</taxon>
        <taxon>Tracheophyta</taxon>
        <taxon>Spermatophyta</taxon>
        <taxon>Magnoliopsida</taxon>
        <taxon>eudicotyledons</taxon>
        <taxon>Gunneridae</taxon>
        <taxon>Pentapetalae</taxon>
        <taxon>rosids</taxon>
        <taxon>malvids</taxon>
        <taxon>Myrtales</taxon>
        <taxon>Lythraceae</taxon>
        <taxon>Trapa</taxon>
    </lineage>
</organism>
<feature type="compositionally biased region" description="Basic and acidic residues" evidence="1">
    <location>
        <begin position="47"/>
        <end position="79"/>
    </location>
</feature>
<protein>
    <submittedName>
        <fullName evidence="2">Uncharacterized protein</fullName>
    </submittedName>
</protein>
<feature type="compositionally biased region" description="Basic and acidic residues" evidence="1">
    <location>
        <begin position="135"/>
        <end position="150"/>
    </location>
</feature>
<dbReference type="AlphaFoldDB" id="A0AAN7RG75"/>
<accession>A0AAN7RG75</accession>
<dbReference type="EMBL" id="JAXQNO010000006">
    <property type="protein sequence ID" value="KAK4795903.1"/>
    <property type="molecule type" value="Genomic_DNA"/>
</dbReference>
<feature type="region of interest" description="Disordered" evidence="1">
    <location>
        <begin position="1"/>
        <end position="167"/>
    </location>
</feature>
<keyword evidence="3" id="KW-1185">Reference proteome</keyword>
<evidence type="ECO:0000256" key="1">
    <source>
        <dbReference type="SAM" id="MobiDB-lite"/>
    </source>
</evidence>
<feature type="compositionally biased region" description="Basic and acidic residues" evidence="1">
    <location>
        <begin position="1"/>
        <end position="28"/>
    </location>
</feature>
<dbReference type="Proteomes" id="UP001346149">
    <property type="component" value="Unassembled WGS sequence"/>
</dbReference>
<reference evidence="2 3" key="1">
    <citation type="journal article" date="2023" name="Hortic Res">
        <title>Pangenome of water caltrop reveals structural variations and asymmetric subgenome divergence after allopolyploidization.</title>
        <authorList>
            <person name="Zhang X."/>
            <person name="Chen Y."/>
            <person name="Wang L."/>
            <person name="Yuan Y."/>
            <person name="Fang M."/>
            <person name="Shi L."/>
            <person name="Lu R."/>
            <person name="Comes H.P."/>
            <person name="Ma Y."/>
            <person name="Chen Y."/>
            <person name="Huang G."/>
            <person name="Zhou Y."/>
            <person name="Zheng Z."/>
            <person name="Qiu Y."/>
        </authorList>
    </citation>
    <scope>NUCLEOTIDE SEQUENCE [LARGE SCALE GENOMIC DNA]</scope>
    <source>
        <strain evidence="2">F231</strain>
    </source>
</reference>